<sequence>GFVAADLPSRRDIKGRLCLCISEYSRTLWVHDRESVDCAIHIGRPVLAIARNGSLLRQEREVHGCHTGRGEPSGSLTPQITCG</sequence>
<accession>R7SSQ5</accession>
<reference evidence="2 3" key="1">
    <citation type="journal article" date="2012" name="Science">
        <title>The Paleozoic origin of enzymatic lignin decomposition reconstructed from 31 fungal genomes.</title>
        <authorList>
            <person name="Floudas D."/>
            <person name="Binder M."/>
            <person name="Riley R."/>
            <person name="Barry K."/>
            <person name="Blanchette R.A."/>
            <person name="Henrissat B."/>
            <person name="Martinez A.T."/>
            <person name="Otillar R."/>
            <person name="Spatafora J.W."/>
            <person name="Yadav J.S."/>
            <person name="Aerts A."/>
            <person name="Benoit I."/>
            <person name="Boyd A."/>
            <person name="Carlson A."/>
            <person name="Copeland A."/>
            <person name="Coutinho P.M."/>
            <person name="de Vries R.P."/>
            <person name="Ferreira P."/>
            <person name="Findley K."/>
            <person name="Foster B."/>
            <person name="Gaskell J."/>
            <person name="Glotzer D."/>
            <person name="Gorecki P."/>
            <person name="Heitman J."/>
            <person name="Hesse C."/>
            <person name="Hori C."/>
            <person name="Igarashi K."/>
            <person name="Jurgens J.A."/>
            <person name="Kallen N."/>
            <person name="Kersten P."/>
            <person name="Kohler A."/>
            <person name="Kuees U."/>
            <person name="Kumar T.K.A."/>
            <person name="Kuo A."/>
            <person name="LaButti K."/>
            <person name="Larrondo L.F."/>
            <person name="Lindquist E."/>
            <person name="Ling A."/>
            <person name="Lombard V."/>
            <person name="Lucas S."/>
            <person name="Lundell T."/>
            <person name="Martin R."/>
            <person name="McLaughlin D.J."/>
            <person name="Morgenstern I."/>
            <person name="Morin E."/>
            <person name="Murat C."/>
            <person name="Nagy L.G."/>
            <person name="Nolan M."/>
            <person name="Ohm R.A."/>
            <person name="Patyshakuliyeva A."/>
            <person name="Rokas A."/>
            <person name="Ruiz-Duenas F.J."/>
            <person name="Sabat G."/>
            <person name="Salamov A."/>
            <person name="Samejima M."/>
            <person name="Schmutz J."/>
            <person name="Slot J.C."/>
            <person name="St John F."/>
            <person name="Stenlid J."/>
            <person name="Sun H."/>
            <person name="Sun S."/>
            <person name="Syed K."/>
            <person name="Tsang A."/>
            <person name="Wiebenga A."/>
            <person name="Young D."/>
            <person name="Pisabarro A."/>
            <person name="Eastwood D.C."/>
            <person name="Martin F."/>
            <person name="Cullen D."/>
            <person name="Grigoriev I.V."/>
            <person name="Hibbett D.S."/>
        </authorList>
    </citation>
    <scope>NUCLEOTIDE SEQUENCE [LARGE SCALE GENOMIC DNA]</scope>
    <source>
        <strain evidence="2 3">LYAD-421 SS1</strain>
    </source>
</reference>
<feature type="region of interest" description="Disordered" evidence="1">
    <location>
        <begin position="63"/>
        <end position="83"/>
    </location>
</feature>
<dbReference type="HOGENOM" id="CLU_2549112_0_0_1"/>
<evidence type="ECO:0000313" key="3">
    <source>
        <dbReference type="Proteomes" id="UP000053319"/>
    </source>
</evidence>
<dbReference type="EMBL" id="JH719426">
    <property type="protein sequence ID" value="EJF59204.1"/>
    <property type="molecule type" value="Genomic_DNA"/>
</dbReference>
<dbReference type="RefSeq" id="XP_007367988.1">
    <property type="nucleotide sequence ID" value="XM_007367926.1"/>
</dbReference>
<name>R7SSQ5_DICSQ</name>
<dbReference type="KEGG" id="dsq:DICSQDRAFT_156352"/>
<proteinExistence type="predicted"/>
<dbReference type="GeneID" id="18837613"/>
<evidence type="ECO:0000313" key="2">
    <source>
        <dbReference type="EMBL" id="EJF59204.1"/>
    </source>
</evidence>
<dbReference type="AlphaFoldDB" id="R7SSQ5"/>
<gene>
    <name evidence="2" type="ORF">DICSQDRAFT_156352</name>
</gene>
<organism evidence="2 3">
    <name type="scientific">Dichomitus squalens (strain LYAD-421)</name>
    <name type="common">Western red white-rot fungus</name>
    <dbReference type="NCBI Taxonomy" id="732165"/>
    <lineage>
        <taxon>Eukaryota</taxon>
        <taxon>Fungi</taxon>
        <taxon>Dikarya</taxon>
        <taxon>Basidiomycota</taxon>
        <taxon>Agaricomycotina</taxon>
        <taxon>Agaricomycetes</taxon>
        <taxon>Polyporales</taxon>
        <taxon>Polyporaceae</taxon>
        <taxon>Dichomitus</taxon>
    </lineage>
</organism>
<dbReference type="Proteomes" id="UP000053319">
    <property type="component" value="Unassembled WGS sequence"/>
</dbReference>
<feature type="compositionally biased region" description="Polar residues" evidence="1">
    <location>
        <begin position="74"/>
        <end position="83"/>
    </location>
</feature>
<feature type="non-terminal residue" evidence="2">
    <location>
        <position position="1"/>
    </location>
</feature>
<evidence type="ECO:0000256" key="1">
    <source>
        <dbReference type="SAM" id="MobiDB-lite"/>
    </source>
</evidence>
<protein>
    <submittedName>
        <fullName evidence="2">Uncharacterized protein</fullName>
    </submittedName>
</protein>